<evidence type="ECO:0000256" key="1">
    <source>
        <dbReference type="SAM" id="MobiDB-lite"/>
    </source>
</evidence>
<reference evidence="4" key="1">
    <citation type="submission" date="2016-10" db="EMBL/GenBank/DDBJ databases">
        <authorList>
            <person name="de Groot N.N."/>
        </authorList>
    </citation>
    <scope>NUCLEOTIDE SEQUENCE [LARGE SCALE GENOMIC DNA]</scope>
    <source>
        <strain evidence="4">DSM 15758</strain>
    </source>
</reference>
<dbReference type="Proteomes" id="UP000183046">
    <property type="component" value="Unassembled WGS sequence"/>
</dbReference>
<dbReference type="AlphaFoldDB" id="A0A1G5PGT2"/>
<evidence type="ECO:0000313" key="3">
    <source>
        <dbReference type="EMBL" id="SCZ48712.1"/>
    </source>
</evidence>
<evidence type="ECO:0000259" key="2">
    <source>
        <dbReference type="Pfam" id="PF07514"/>
    </source>
</evidence>
<dbReference type="Gene3D" id="1.10.3210.40">
    <property type="match status" value="1"/>
</dbReference>
<feature type="compositionally biased region" description="Polar residues" evidence="1">
    <location>
        <begin position="911"/>
        <end position="920"/>
    </location>
</feature>
<feature type="region of interest" description="Disordered" evidence="1">
    <location>
        <begin position="535"/>
        <end position="577"/>
    </location>
</feature>
<organism evidence="3 4">
    <name type="scientific">Pseudomonas oryzihabitans</name>
    <dbReference type="NCBI Taxonomy" id="47885"/>
    <lineage>
        <taxon>Bacteria</taxon>
        <taxon>Pseudomonadati</taxon>
        <taxon>Pseudomonadota</taxon>
        <taxon>Gammaproteobacteria</taxon>
        <taxon>Pseudomonadales</taxon>
        <taxon>Pseudomonadaceae</taxon>
        <taxon>Pseudomonas</taxon>
    </lineage>
</organism>
<feature type="region of interest" description="Disordered" evidence="1">
    <location>
        <begin position="742"/>
        <end position="761"/>
    </location>
</feature>
<proteinExistence type="predicted"/>
<gene>
    <name evidence="3" type="ORF">SAMN05216279_13039</name>
</gene>
<dbReference type="RefSeq" id="WP_074585342.1">
    <property type="nucleotide sequence ID" value="NZ_FMWB01000030.1"/>
</dbReference>
<dbReference type="InterPro" id="IPR011119">
    <property type="entry name" value="Unchr_helicase_relaxase_TraI"/>
</dbReference>
<feature type="compositionally biased region" description="Basic and acidic residues" evidence="1">
    <location>
        <begin position="898"/>
        <end position="909"/>
    </location>
</feature>
<evidence type="ECO:0000313" key="4">
    <source>
        <dbReference type="Proteomes" id="UP000183046"/>
    </source>
</evidence>
<accession>A0A1G5PGT2</accession>
<dbReference type="Pfam" id="PF07514">
    <property type="entry name" value="TraI_2"/>
    <property type="match status" value="1"/>
</dbReference>
<comment type="caution">
    <text evidence="3">The sequence shown here is derived from an EMBL/GenBank/DDBJ whole genome shotgun (WGS) entry which is preliminary data.</text>
</comment>
<feature type="domain" description="Uncharacterised" evidence="2">
    <location>
        <begin position="60"/>
        <end position="377"/>
    </location>
</feature>
<feature type="compositionally biased region" description="Basic and acidic residues" evidence="1">
    <location>
        <begin position="969"/>
        <end position="982"/>
    </location>
</feature>
<dbReference type="GO" id="GO:0004386">
    <property type="term" value="F:helicase activity"/>
    <property type="evidence" value="ECO:0007669"/>
    <property type="project" value="UniProtKB-KW"/>
</dbReference>
<feature type="region of interest" description="Disordered" evidence="1">
    <location>
        <begin position="436"/>
        <end position="479"/>
    </location>
</feature>
<feature type="compositionally biased region" description="Low complexity" evidence="1">
    <location>
        <begin position="460"/>
        <end position="476"/>
    </location>
</feature>
<name>A0A1G5PGT2_9PSED</name>
<feature type="compositionally biased region" description="Polar residues" evidence="1">
    <location>
        <begin position="940"/>
        <end position="964"/>
    </location>
</feature>
<dbReference type="EMBL" id="FMWB01000030">
    <property type="protein sequence ID" value="SCZ48712.1"/>
    <property type="molecule type" value="Genomic_DNA"/>
</dbReference>
<keyword evidence="3" id="KW-0347">Helicase</keyword>
<protein>
    <submittedName>
        <fullName evidence="3">Helicase</fullName>
    </submittedName>
</protein>
<keyword evidence="3" id="KW-0067">ATP-binding</keyword>
<dbReference type="NCBIfam" id="NF041494">
    <property type="entry name" value="MobH"/>
    <property type="match status" value="1"/>
</dbReference>
<keyword evidence="3" id="KW-0547">Nucleotide-binding</keyword>
<keyword evidence="3" id="KW-0378">Hydrolase</keyword>
<feature type="region of interest" description="Disordered" evidence="1">
    <location>
        <begin position="834"/>
        <end position="987"/>
    </location>
</feature>
<sequence>MRFWKRLFAPKAIAAQPLLSIRDIQELDVSAPEIQQFIQAGDEALLRYPPFQRGWPARIPGAQLLKPHRATMQKLASGVRMPAGSFDRMLLPVFESFADFVHLLPASQSHHHRGPGGLLAHSLEVAMFAFNSCKCTAFDYSLFPAQRLVRENRWYVAAVIAALMHDLGKVLSDVVVADERGDRRWDPMGPPIPAWAQANGIDRYYLTWNPDRHDVHRDLSATLIARFLPQELLVWLRESGPDIYSEMVNAMSGRDDSKRLATIVAGADSKSVELDMQKHGGDASRQFGMGTGVPIPAFVLDTMIHFLGQKDWLVNEPGHRVWVLGGHVFVVWPQASTEIAEYLQTQGVKAIPRSADVLGGILLDHKVVEAAADGSIYWPVKVDKINAGRDKPIVLKCIKLTNPEALFRFDGIPASTAGTVGAAPGEIRYELPGQSGAGAVLDPVQEEDSHQVGADSPMQGSAAAPAGAPKANGSPARTPEIVPAKKADVAQKNQVAPKAAVVLEPAASGGLKINVGHSTGQPHLQIAGVRIESPGGKVSATGKKLKGKEAAEQARSVSSSTTDAKREMAGSPDRAGTQADLQATASAARAVVEATPVKIGPAQDEAPAVRYGDGVYAADYGDIDDEVLQLVGMDIPDRQLQGSGAPVQTSQAVEEVSPLDLVRFKDRIADRQAASPAVAGLTIPNELIAADEFSFDRLLKSAAAAGLSDVPAGSPLAVQLPREIARETFGGQSERVLADAFKHETTPRKVQSTEANAAAKESFVPPAKIPGAEEEPEQDYLAAPLVEGSLAPSATVTKDSFATNGNGIAVAELDFRSEDAPAAHERAIDYGASADAGSDHDVLPPSNHSDRPFGSSMAGEAKEQNAPLRHQANGRPDLSRSAAQEASKKIKAAGAQPESRHRGGKERAEVTPSTAAASTRKTTDQPAGARGSTDRAAPVPTTSVAPNNTIRISSGAQEQGSITIGQPRRRQEPEEPPQRVKESPVAANDAATLGGRVSAAESEAYLALWPTLAEKLRWYAIPENHAFLAQQHGKPFCVHSPEAFTPEDRSALLDANWLFDDFTGTFTGLHRKGFLLSPYLGSILELLTLGRYRQSAFQARDEGESAMLRTLAEEVIRRCPSKLQEGKRLVQISMRRLTQLSTALQVDEPTLKRALIAHYPYLLIGNNHVIDLTE</sequence>